<dbReference type="Proteomes" id="UP001597351">
    <property type="component" value="Unassembled WGS sequence"/>
</dbReference>
<name>A0ABW4TJZ3_9ACTN</name>
<keyword evidence="2" id="KW-1185">Reference proteome</keyword>
<dbReference type="RefSeq" id="WP_343915126.1">
    <property type="nucleotide sequence ID" value="NZ_BAAAJT010000002.1"/>
</dbReference>
<protein>
    <submittedName>
        <fullName evidence="1">SIMPL domain-containing protein</fullName>
    </submittedName>
</protein>
<proteinExistence type="predicted"/>
<dbReference type="InterPro" id="IPR052022">
    <property type="entry name" value="26kDa_periplasmic_antigen"/>
</dbReference>
<gene>
    <name evidence="1" type="ORF">ACFSDE_04100</name>
</gene>
<accession>A0ABW4TJZ3</accession>
<evidence type="ECO:0000313" key="2">
    <source>
        <dbReference type="Proteomes" id="UP001597351"/>
    </source>
</evidence>
<comment type="caution">
    <text evidence="1">The sequence shown here is derived from an EMBL/GenBank/DDBJ whole genome shotgun (WGS) entry which is preliminary data.</text>
</comment>
<dbReference type="InterPro" id="IPR007497">
    <property type="entry name" value="SIMPL/DUF541"/>
</dbReference>
<dbReference type="EMBL" id="JBHUGD010000001">
    <property type="protein sequence ID" value="MFD1945961.1"/>
    <property type="molecule type" value="Genomic_DNA"/>
</dbReference>
<dbReference type="Pfam" id="PF04402">
    <property type="entry name" value="SIMPL"/>
    <property type="match status" value="1"/>
</dbReference>
<sequence>MNQTVTVSVKGLLVAVLVLLAVVVAYLLGGAGGTTVLPAQAAPQVQPAGAGERPVVRMIGEGTTAVVPDELSFALSVTRKEPDLDAALDGSSATLDRVLDRLVGLGVRRADVQTTGLQMYPEYDYPAYGPPVLTGYRVTQRARVTVRDLADGGRVVSAAVETGGNGVRATDLRLGVSDPEAALARARADAVEQATEKAQQYATAAGRDLGEVLSVQELGGHRAAVRDLRAGASLAREAYDAGKAIPIRAGKDDLAVKVEVQWAFAE</sequence>
<evidence type="ECO:0000313" key="1">
    <source>
        <dbReference type="EMBL" id="MFD1945961.1"/>
    </source>
</evidence>
<dbReference type="Gene3D" id="3.30.110.170">
    <property type="entry name" value="Protein of unknown function (DUF541), domain 1"/>
    <property type="match status" value="1"/>
</dbReference>
<dbReference type="Gene3D" id="3.30.70.2970">
    <property type="entry name" value="Protein of unknown function (DUF541), domain 2"/>
    <property type="match status" value="1"/>
</dbReference>
<dbReference type="PANTHER" id="PTHR34387">
    <property type="entry name" value="SLR1258 PROTEIN"/>
    <property type="match status" value="1"/>
</dbReference>
<organism evidence="1 2">
    <name type="scientific">Nocardioides aestuarii</name>
    <dbReference type="NCBI Taxonomy" id="252231"/>
    <lineage>
        <taxon>Bacteria</taxon>
        <taxon>Bacillati</taxon>
        <taxon>Actinomycetota</taxon>
        <taxon>Actinomycetes</taxon>
        <taxon>Propionibacteriales</taxon>
        <taxon>Nocardioidaceae</taxon>
        <taxon>Nocardioides</taxon>
    </lineage>
</organism>
<reference evidence="2" key="1">
    <citation type="journal article" date="2019" name="Int. J. Syst. Evol. Microbiol.">
        <title>The Global Catalogue of Microorganisms (GCM) 10K type strain sequencing project: providing services to taxonomists for standard genome sequencing and annotation.</title>
        <authorList>
            <consortium name="The Broad Institute Genomics Platform"/>
            <consortium name="The Broad Institute Genome Sequencing Center for Infectious Disease"/>
            <person name="Wu L."/>
            <person name="Ma J."/>
        </authorList>
    </citation>
    <scope>NUCLEOTIDE SEQUENCE [LARGE SCALE GENOMIC DNA]</scope>
    <source>
        <strain evidence="2">CGMCC 1.12477</strain>
    </source>
</reference>
<dbReference type="PANTHER" id="PTHR34387:SF1">
    <property type="entry name" value="PERIPLASMIC IMMUNOGENIC PROTEIN"/>
    <property type="match status" value="1"/>
</dbReference>